<name>A0ABN3PT14_9ACTN</name>
<sequence>MPLGRRVSKDVIETYEADQRLADAYKDRLRAAAEAEEALRAAQSGGRAGDRVGDDALRELAVAFDMALTEVLLAAEAAERVASGPKTYAAPSADAKTRRAAEIARRQAKARPAVKPWTDEVDRIRTTREQHRMTFRERPAAAV</sequence>
<dbReference type="Proteomes" id="UP001501509">
    <property type="component" value="Unassembled WGS sequence"/>
</dbReference>
<accession>A0ABN3PT14</accession>
<gene>
    <name evidence="1" type="ORF">GCM10010411_29190</name>
</gene>
<keyword evidence="2" id="KW-1185">Reference proteome</keyword>
<protein>
    <recommendedName>
        <fullName evidence="3">Plectin</fullName>
    </recommendedName>
</protein>
<evidence type="ECO:0000313" key="2">
    <source>
        <dbReference type="Proteomes" id="UP001501509"/>
    </source>
</evidence>
<comment type="caution">
    <text evidence="1">The sequence shown here is derived from an EMBL/GenBank/DDBJ whole genome shotgun (WGS) entry which is preliminary data.</text>
</comment>
<evidence type="ECO:0008006" key="3">
    <source>
        <dbReference type="Google" id="ProtNLM"/>
    </source>
</evidence>
<reference evidence="1 2" key="1">
    <citation type="journal article" date="2019" name="Int. J. Syst. Evol. Microbiol.">
        <title>The Global Catalogue of Microorganisms (GCM) 10K type strain sequencing project: providing services to taxonomists for standard genome sequencing and annotation.</title>
        <authorList>
            <consortium name="The Broad Institute Genomics Platform"/>
            <consortium name="The Broad Institute Genome Sequencing Center for Infectious Disease"/>
            <person name="Wu L."/>
            <person name="Ma J."/>
        </authorList>
    </citation>
    <scope>NUCLEOTIDE SEQUENCE [LARGE SCALE GENOMIC DNA]</scope>
    <source>
        <strain evidence="1 2">JCM 6833</strain>
    </source>
</reference>
<organism evidence="1 2">
    <name type="scientific">Actinomadura fulvescens</name>
    <dbReference type="NCBI Taxonomy" id="46160"/>
    <lineage>
        <taxon>Bacteria</taxon>
        <taxon>Bacillati</taxon>
        <taxon>Actinomycetota</taxon>
        <taxon>Actinomycetes</taxon>
        <taxon>Streptosporangiales</taxon>
        <taxon>Thermomonosporaceae</taxon>
        <taxon>Actinomadura</taxon>
    </lineage>
</organism>
<evidence type="ECO:0000313" key="1">
    <source>
        <dbReference type="EMBL" id="GAA2594172.1"/>
    </source>
</evidence>
<proteinExistence type="predicted"/>
<dbReference type="EMBL" id="BAAATD010000003">
    <property type="protein sequence ID" value="GAA2594172.1"/>
    <property type="molecule type" value="Genomic_DNA"/>
</dbReference>
<dbReference type="RefSeq" id="WP_344541225.1">
    <property type="nucleotide sequence ID" value="NZ_BAAATD010000003.1"/>
</dbReference>